<feature type="transmembrane region" description="Helical" evidence="17">
    <location>
        <begin position="6"/>
        <end position="26"/>
    </location>
</feature>
<dbReference type="GO" id="GO:0005743">
    <property type="term" value="C:mitochondrial inner membrane"/>
    <property type="evidence" value="ECO:0007669"/>
    <property type="project" value="UniProtKB-SubCell"/>
</dbReference>
<evidence type="ECO:0000256" key="4">
    <source>
        <dbReference type="ARBA" id="ARBA00012944"/>
    </source>
</evidence>
<sequence>MIKTVKLKLMMIYFSMFMYFCGLLTFTFKRKHLLLMLLSLEFIILSLYIYMFVILSSFSYENYFVMIFLTMSVCEGVLGLSIMVSMLRMFGNDYFQSFNMLW</sequence>
<feature type="transmembrane region" description="Helical" evidence="17">
    <location>
        <begin position="33"/>
        <end position="58"/>
    </location>
</feature>
<dbReference type="EMBL" id="KT696192">
    <property type="protein sequence ID" value="AML26022.1"/>
    <property type="molecule type" value="Genomic_DNA"/>
</dbReference>
<comment type="similarity">
    <text evidence="3 17">Belongs to the complex I subunit 4L family.</text>
</comment>
<keyword evidence="9 17" id="KW-1278">Translocase</keyword>
<dbReference type="PANTHER" id="PTHR11434:SF0">
    <property type="entry name" value="NADH-UBIQUINONE OXIDOREDUCTASE CHAIN 4L"/>
    <property type="match status" value="1"/>
</dbReference>
<keyword evidence="11 17" id="KW-1133">Transmembrane helix</keyword>
<comment type="catalytic activity">
    <reaction evidence="16 17">
        <text>a ubiquinone + NADH + 5 H(+)(in) = a ubiquinol + NAD(+) + 4 H(+)(out)</text>
        <dbReference type="Rhea" id="RHEA:29091"/>
        <dbReference type="Rhea" id="RHEA-COMP:9565"/>
        <dbReference type="Rhea" id="RHEA-COMP:9566"/>
        <dbReference type="ChEBI" id="CHEBI:15378"/>
        <dbReference type="ChEBI" id="CHEBI:16389"/>
        <dbReference type="ChEBI" id="CHEBI:17976"/>
        <dbReference type="ChEBI" id="CHEBI:57540"/>
        <dbReference type="ChEBI" id="CHEBI:57945"/>
        <dbReference type="EC" id="7.1.1.2"/>
    </reaction>
</comment>
<evidence type="ECO:0000256" key="16">
    <source>
        <dbReference type="ARBA" id="ARBA00049551"/>
    </source>
</evidence>
<dbReference type="AlphaFoldDB" id="A0A126TES3"/>
<dbReference type="PANTHER" id="PTHR11434">
    <property type="entry name" value="NADH-UBIQUINONE OXIDOREDUCTASE SUBUNIT ND4L"/>
    <property type="match status" value="1"/>
</dbReference>
<geneLocation type="mitochondrion" evidence="18"/>
<organism evidence="18">
    <name type="scientific">Staphylinidae sp. BMNH 1274245</name>
    <dbReference type="NCBI Taxonomy" id="1796569"/>
    <lineage>
        <taxon>Eukaryota</taxon>
        <taxon>Metazoa</taxon>
        <taxon>Ecdysozoa</taxon>
        <taxon>Arthropoda</taxon>
        <taxon>Hexapoda</taxon>
        <taxon>Insecta</taxon>
        <taxon>Pterygota</taxon>
        <taxon>Neoptera</taxon>
        <taxon>Endopterygota</taxon>
        <taxon>Coleoptera</taxon>
        <taxon>Polyphaga</taxon>
        <taxon>Staphyliniformia</taxon>
        <taxon>Staphylinidae</taxon>
    </lineage>
</organism>
<name>A0A126TES3_9COLE</name>
<keyword evidence="15 17" id="KW-0472">Membrane</keyword>
<evidence type="ECO:0000256" key="5">
    <source>
        <dbReference type="ARBA" id="ARBA00016612"/>
    </source>
</evidence>
<dbReference type="InterPro" id="IPR039428">
    <property type="entry name" value="NUOK/Mnh_C1-like"/>
</dbReference>
<evidence type="ECO:0000256" key="11">
    <source>
        <dbReference type="ARBA" id="ARBA00022989"/>
    </source>
</evidence>
<evidence type="ECO:0000256" key="15">
    <source>
        <dbReference type="ARBA" id="ARBA00023136"/>
    </source>
</evidence>
<keyword evidence="17" id="KW-0999">Mitochondrion inner membrane</keyword>
<evidence type="ECO:0000256" key="7">
    <source>
        <dbReference type="ARBA" id="ARBA00022660"/>
    </source>
</evidence>
<dbReference type="Gene3D" id="1.10.287.3510">
    <property type="match status" value="1"/>
</dbReference>
<evidence type="ECO:0000256" key="1">
    <source>
        <dbReference type="ARBA" id="ARBA00003257"/>
    </source>
</evidence>
<keyword evidence="10 17" id="KW-0249">Electron transport</keyword>
<dbReference type="GO" id="GO:0030964">
    <property type="term" value="C:NADH dehydrogenase complex"/>
    <property type="evidence" value="ECO:0007669"/>
    <property type="project" value="TreeGrafter"/>
</dbReference>
<dbReference type="GO" id="GO:0008137">
    <property type="term" value="F:NADH dehydrogenase (ubiquinone) activity"/>
    <property type="evidence" value="ECO:0007669"/>
    <property type="project" value="UniProtKB-EC"/>
</dbReference>
<dbReference type="GO" id="GO:0042773">
    <property type="term" value="P:ATP synthesis coupled electron transport"/>
    <property type="evidence" value="ECO:0007669"/>
    <property type="project" value="UniProtKB-UniRule"/>
</dbReference>
<evidence type="ECO:0000256" key="8">
    <source>
        <dbReference type="ARBA" id="ARBA00022692"/>
    </source>
</evidence>
<evidence type="ECO:0000256" key="6">
    <source>
        <dbReference type="ARBA" id="ARBA00022448"/>
    </source>
</evidence>
<comment type="subcellular location">
    <subcellularLocation>
        <location evidence="17">Mitochondrion inner membrane</location>
        <topology evidence="17">Multi-pass membrane protein</topology>
    </subcellularLocation>
    <subcellularLocation>
        <location evidence="2">Mitochondrion membrane</location>
        <topology evidence="2">Multi-pass membrane protein</topology>
    </subcellularLocation>
</comment>
<evidence type="ECO:0000256" key="10">
    <source>
        <dbReference type="ARBA" id="ARBA00022982"/>
    </source>
</evidence>
<dbReference type="GO" id="GO:0016651">
    <property type="term" value="F:oxidoreductase activity, acting on NAD(P)H"/>
    <property type="evidence" value="ECO:0007669"/>
    <property type="project" value="InterPro"/>
</dbReference>
<proteinExistence type="inferred from homology"/>
<feature type="transmembrane region" description="Helical" evidence="17">
    <location>
        <begin position="64"/>
        <end position="87"/>
    </location>
</feature>
<keyword evidence="12 17" id="KW-0520">NAD</keyword>
<evidence type="ECO:0000313" key="18">
    <source>
        <dbReference type="EMBL" id="AML26022.1"/>
    </source>
</evidence>
<evidence type="ECO:0000256" key="17">
    <source>
        <dbReference type="RuleBase" id="RU004419"/>
    </source>
</evidence>
<dbReference type="Pfam" id="PF00420">
    <property type="entry name" value="Oxidored_q2"/>
    <property type="match status" value="1"/>
</dbReference>
<evidence type="ECO:0000256" key="12">
    <source>
        <dbReference type="ARBA" id="ARBA00023027"/>
    </source>
</evidence>
<evidence type="ECO:0000256" key="2">
    <source>
        <dbReference type="ARBA" id="ARBA00004225"/>
    </source>
</evidence>
<keyword evidence="6 17" id="KW-0813">Transport</keyword>
<accession>A0A126TES3</accession>
<evidence type="ECO:0000256" key="3">
    <source>
        <dbReference type="ARBA" id="ARBA00010519"/>
    </source>
</evidence>
<dbReference type="EC" id="7.1.1.2" evidence="4 17"/>
<keyword evidence="7 17" id="KW-0679">Respiratory chain</keyword>
<keyword evidence="14 17" id="KW-0496">Mitochondrion</keyword>
<keyword evidence="13 17" id="KW-0830">Ubiquinone</keyword>
<protein>
    <recommendedName>
        <fullName evidence="5 17">NADH-ubiquinone oxidoreductase chain 4L</fullName>
        <ecNumber evidence="4 17">7.1.1.2</ecNumber>
    </recommendedName>
</protein>
<comment type="function">
    <text evidence="17">Core subunit of the mitochondrial membrane respiratory chain NADH dehydrogenase (Complex I) which catalyzes electron transfer from NADH through the respiratory chain, using ubiquinone as an electron acceptor.</text>
</comment>
<evidence type="ECO:0000256" key="9">
    <source>
        <dbReference type="ARBA" id="ARBA00022967"/>
    </source>
</evidence>
<keyword evidence="8 17" id="KW-0812">Transmembrane</keyword>
<dbReference type="InterPro" id="IPR001133">
    <property type="entry name" value="NADH_UbQ_OxRdtase_chain4L/K"/>
</dbReference>
<evidence type="ECO:0000256" key="14">
    <source>
        <dbReference type="ARBA" id="ARBA00023128"/>
    </source>
</evidence>
<comment type="function">
    <text evidence="1">Core subunit of the mitochondrial membrane respiratory chain NADH dehydrogenase (Complex I) that is believed to belong to the minimal assembly required for catalysis. Complex I functions in the transfer of electrons from NADH to the respiratory chain. The immediate electron acceptor for the enzyme is believed to be ubiquinone.</text>
</comment>
<evidence type="ECO:0000256" key="13">
    <source>
        <dbReference type="ARBA" id="ARBA00023075"/>
    </source>
</evidence>
<reference evidence="18" key="1">
    <citation type="submission" date="2015-09" db="EMBL/GenBank/DDBJ databases">
        <title>Capturing the unknown biodiversity of arthropods in tropical forests using metagenomics.</title>
        <authorList>
            <person name="Andujar C."/>
            <person name="Creedy T.J."/>
            <person name="Garner B."/>
            <person name="Canty R."/>
            <person name="Warner H.B."/>
            <person name="Lipecki J."/>
            <person name="Crampton-Platt A."/>
            <person name="Gabrielli M."/>
            <person name="Croydon-Veleslavov I.A."/>
            <person name="Lim J.L."/>
            <person name="Linard B."/>
            <person name="Vogler A."/>
        </authorList>
    </citation>
    <scope>NUCLEOTIDE SEQUENCE</scope>
</reference>
<gene>
    <name evidence="18" type="primary">ND4L</name>
</gene>